<dbReference type="InterPro" id="IPR036513">
    <property type="entry name" value="STAS_dom_sf"/>
</dbReference>
<keyword evidence="7 8" id="KW-0472">Membrane</keyword>
<dbReference type="FunFam" id="3.30.750.24:FF:000002">
    <property type="entry name" value="Sulfate transporter 31"/>
    <property type="match status" value="1"/>
</dbReference>
<dbReference type="PANTHER" id="PTHR11814">
    <property type="entry name" value="SULFATE TRANSPORTER"/>
    <property type="match status" value="1"/>
</dbReference>
<dbReference type="Proteomes" id="UP000593576">
    <property type="component" value="Unassembled WGS sequence"/>
</dbReference>
<dbReference type="EMBL" id="JABFAF010000013">
    <property type="protein sequence ID" value="MBA0874685.1"/>
    <property type="molecule type" value="Genomic_DNA"/>
</dbReference>
<dbReference type="CDD" id="cd07042">
    <property type="entry name" value="STAS_SulP_like_sulfate_transporter"/>
    <property type="match status" value="1"/>
</dbReference>
<dbReference type="PROSITE" id="PS50801">
    <property type="entry name" value="STAS"/>
    <property type="match status" value="1"/>
</dbReference>
<dbReference type="GO" id="GO:0016020">
    <property type="term" value="C:membrane"/>
    <property type="evidence" value="ECO:0007669"/>
    <property type="project" value="UniProtKB-SubCell"/>
</dbReference>
<evidence type="ECO:0000256" key="4">
    <source>
        <dbReference type="ARBA" id="ARBA00022847"/>
    </source>
</evidence>
<evidence type="ECO:0000256" key="1">
    <source>
        <dbReference type="ARBA" id="ARBA00004141"/>
    </source>
</evidence>
<evidence type="ECO:0000313" key="10">
    <source>
        <dbReference type="EMBL" id="MBA0874685.1"/>
    </source>
</evidence>
<evidence type="ECO:0000256" key="3">
    <source>
        <dbReference type="ARBA" id="ARBA00022692"/>
    </source>
</evidence>
<dbReference type="GO" id="GO:0015293">
    <property type="term" value="F:symporter activity"/>
    <property type="evidence" value="ECO:0007669"/>
    <property type="project" value="UniProtKB-KW"/>
</dbReference>
<dbReference type="InterPro" id="IPR002645">
    <property type="entry name" value="STAS_dom"/>
</dbReference>
<evidence type="ECO:0000313" key="11">
    <source>
        <dbReference type="Proteomes" id="UP000593576"/>
    </source>
</evidence>
<dbReference type="AlphaFoldDB" id="A0A7J9MU78"/>
<evidence type="ECO:0000256" key="6">
    <source>
        <dbReference type="ARBA" id="ARBA00023032"/>
    </source>
</evidence>
<dbReference type="SUPFAM" id="SSF52091">
    <property type="entry name" value="SpoIIaa-like"/>
    <property type="match status" value="1"/>
</dbReference>
<evidence type="ECO:0000256" key="2">
    <source>
        <dbReference type="ARBA" id="ARBA00022448"/>
    </source>
</evidence>
<sequence length="308" mass="33817">MIALTEAVAIGRTFASMKDYQLDGNKEMVALGTMNVVGSMTSCYVATGSFSRSAVNYMAGCNTAVSNIVMSSVVLLTLELITPLFKYTPNAILASIIISAVISLVDIEAMTLIWKVDKFDFVACMGAFFGVVFSSVEIGLLIAVSISFAKILLQVTRPRTAVLGKIPRTTVYRNILQYPAATKVPGILIVRVDSAIYFSNSNYVKERILRWLADEEEQLKESSRPGVQYLIVEMSPVTDIDTSGIHAMEELFRSLEKRDVKLVLANPGPVVVDKLHASKFHEMIGEDRIFLTVEDAIVTCAPKMDLEP</sequence>
<gene>
    <name evidence="10" type="ORF">Goshw_020743</name>
</gene>
<keyword evidence="2" id="KW-0813">Transport</keyword>
<feature type="transmembrane region" description="Helical" evidence="8">
    <location>
        <begin position="90"/>
        <end position="114"/>
    </location>
</feature>
<keyword evidence="11" id="KW-1185">Reference proteome</keyword>
<dbReference type="OrthoDB" id="957239at2759"/>
<dbReference type="InterPro" id="IPR001902">
    <property type="entry name" value="SLC26A/SulP_fam"/>
</dbReference>
<dbReference type="InterPro" id="IPR011547">
    <property type="entry name" value="SLC26A/SulP_dom"/>
</dbReference>
<keyword evidence="6" id="KW-0764">Sulfate transport</keyword>
<accession>A0A7J9MU78</accession>
<dbReference type="Pfam" id="PF01740">
    <property type="entry name" value="STAS"/>
    <property type="match status" value="1"/>
</dbReference>
<reference evidence="10 11" key="1">
    <citation type="journal article" date="2019" name="Genome Biol. Evol.">
        <title>Insights into the evolution of the New World diploid cottons (Gossypium, subgenus Houzingenia) based on genome sequencing.</title>
        <authorList>
            <person name="Grover C.E."/>
            <person name="Arick M.A. 2nd"/>
            <person name="Thrash A."/>
            <person name="Conover J.L."/>
            <person name="Sanders W.S."/>
            <person name="Peterson D.G."/>
            <person name="Frelichowski J.E."/>
            <person name="Scheffler J.A."/>
            <person name="Scheffler B.E."/>
            <person name="Wendel J.F."/>
        </authorList>
    </citation>
    <scope>NUCLEOTIDE SEQUENCE [LARGE SCALE GENOMIC DNA]</scope>
    <source>
        <strain evidence="10">1</strain>
        <tissue evidence="10">Leaf</tissue>
    </source>
</reference>
<comment type="caution">
    <text evidence="10">The sequence shown here is derived from an EMBL/GenBank/DDBJ whole genome shotgun (WGS) entry which is preliminary data.</text>
</comment>
<evidence type="ECO:0000256" key="5">
    <source>
        <dbReference type="ARBA" id="ARBA00022989"/>
    </source>
</evidence>
<dbReference type="Pfam" id="PF00916">
    <property type="entry name" value="Sulfate_transp"/>
    <property type="match status" value="1"/>
</dbReference>
<organism evidence="10 11">
    <name type="scientific">Gossypium schwendimanii</name>
    <name type="common">Cotton</name>
    <dbReference type="NCBI Taxonomy" id="34291"/>
    <lineage>
        <taxon>Eukaryota</taxon>
        <taxon>Viridiplantae</taxon>
        <taxon>Streptophyta</taxon>
        <taxon>Embryophyta</taxon>
        <taxon>Tracheophyta</taxon>
        <taxon>Spermatophyta</taxon>
        <taxon>Magnoliopsida</taxon>
        <taxon>eudicotyledons</taxon>
        <taxon>Gunneridae</taxon>
        <taxon>Pentapetalae</taxon>
        <taxon>rosids</taxon>
        <taxon>malvids</taxon>
        <taxon>Malvales</taxon>
        <taxon>Malvaceae</taxon>
        <taxon>Malvoideae</taxon>
        <taxon>Gossypium</taxon>
    </lineage>
</organism>
<name>A0A7J9MU78_GOSSC</name>
<proteinExistence type="predicted"/>
<keyword evidence="5 8" id="KW-1133">Transmembrane helix</keyword>
<dbReference type="Gene3D" id="3.30.750.24">
    <property type="entry name" value="STAS domain"/>
    <property type="match status" value="1"/>
</dbReference>
<keyword evidence="3 8" id="KW-0812">Transmembrane</keyword>
<evidence type="ECO:0000259" key="9">
    <source>
        <dbReference type="PROSITE" id="PS50801"/>
    </source>
</evidence>
<feature type="transmembrane region" description="Helical" evidence="8">
    <location>
        <begin position="126"/>
        <end position="149"/>
    </location>
</feature>
<feature type="domain" description="STAS" evidence="9">
    <location>
        <begin position="177"/>
        <end position="300"/>
    </location>
</feature>
<comment type="subcellular location">
    <subcellularLocation>
        <location evidence="1">Membrane</location>
        <topology evidence="1">Multi-pass membrane protein</topology>
    </subcellularLocation>
</comment>
<evidence type="ECO:0000256" key="8">
    <source>
        <dbReference type="SAM" id="Phobius"/>
    </source>
</evidence>
<evidence type="ECO:0000256" key="7">
    <source>
        <dbReference type="ARBA" id="ARBA00023136"/>
    </source>
</evidence>
<feature type="transmembrane region" description="Helical" evidence="8">
    <location>
        <begin position="57"/>
        <end position="78"/>
    </location>
</feature>
<keyword evidence="4" id="KW-0769">Symport</keyword>
<protein>
    <recommendedName>
        <fullName evidence="9">STAS domain-containing protein</fullName>
    </recommendedName>
</protein>